<dbReference type="EMBL" id="CP047341">
    <property type="protein sequence ID" value="QIF92335.1"/>
    <property type="molecule type" value="Genomic_DNA"/>
</dbReference>
<keyword evidence="2 3" id="KW-0732">Signal</keyword>
<evidence type="ECO:0000313" key="4">
    <source>
        <dbReference type="EMBL" id="QIF92335.1"/>
    </source>
</evidence>
<dbReference type="InterPro" id="IPR033645">
    <property type="entry name" value="VirB9/CagX/TrbG_C"/>
</dbReference>
<feature type="signal peptide" evidence="3">
    <location>
        <begin position="1"/>
        <end position="22"/>
    </location>
</feature>
<protein>
    <submittedName>
        <fullName evidence="4">TrbG/VirB9 family P-type conjugative transfer protein</fullName>
    </submittedName>
</protein>
<dbReference type="Pfam" id="PF03524">
    <property type="entry name" value="CagX"/>
    <property type="match status" value="1"/>
</dbReference>
<name>A0ABX6JWX1_9GAMM</name>
<dbReference type="Proteomes" id="UP000501338">
    <property type="component" value="Plasmid pZF1-cfr"/>
</dbReference>
<dbReference type="InterPro" id="IPR038161">
    <property type="entry name" value="VirB9/CagX/TrbG_C_sf"/>
</dbReference>
<geneLocation type="plasmid" evidence="5">
    <name>pzf1-cfr</name>
</geneLocation>
<dbReference type="InterPro" id="IPR010258">
    <property type="entry name" value="Conjugal_tfr_TrbG/VirB9/CagX"/>
</dbReference>
<dbReference type="RefSeq" id="WP_050878438.1">
    <property type="nucleotide sequence ID" value="NZ_CP045009.1"/>
</dbReference>
<gene>
    <name evidence="4" type="ORF">GTH23_20035</name>
</gene>
<dbReference type="CDD" id="cd06911">
    <property type="entry name" value="VirB9_CagX_TrbG"/>
    <property type="match status" value="1"/>
</dbReference>
<dbReference type="Gene3D" id="2.60.40.2500">
    <property type="match status" value="1"/>
</dbReference>
<evidence type="ECO:0000256" key="3">
    <source>
        <dbReference type="SAM" id="SignalP"/>
    </source>
</evidence>
<comment type="similarity">
    <text evidence="1">Belongs to the TrbG/VirB9 family.</text>
</comment>
<evidence type="ECO:0000313" key="5">
    <source>
        <dbReference type="Proteomes" id="UP000501338"/>
    </source>
</evidence>
<evidence type="ECO:0000256" key="2">
    <source>
        <dbReference type="ARBA" id="ARBA00022729"/>
    </source>
</evidence>
<keyword evidence="5" id="KW-1185">Reference proteome</keyword>
<feature type="chain" id="PRO_5047073568" evidence="3">
    <location>
        <begin position="23"/>
        <end position="264"/>
    </location>
</feature>
<accession>A0ABX6JWX1</accession>
<proteinExistence type="inferred from homology"/>
<sequence length="264" mass="29287">MKMKTALSIAVLLGVSSQAFSAAVPRSSGADPRVQEILYNPNNVTVVKVKEGVATLIQLEDDEFIDGDSSATGMGLGDPMAWNVSVRGNNIFLRPIAEQPDTNIALVTNKRTYAIQLASSNNGEPTYLLRYTYPKKPEPPKQTVFLGKSKIDIPCFDGGKVNVNYQIRGDMTLKPSGIWDNGEFTCLKWNNATDLPVVYRVLPDGKEHLVNYHMEKNVMVVHEVSPQFVLRLGQNVMNVKTNHTLQRGYNYNGTTTGEKLVERK</sequence>
<reference evidence="4 5" key="1">
    <citation type="submission" date="2020-01" db="EMBL/GenBank/DDBJ databases">
        <title>The genomic epidemiology of tigecycline resistance gene tet(X) variants in a swine farm in China.</title>
        <authorList>
            <person name="Peng K."/>
            <person name="Li R."/>
        </authorList>
    </citation>
    <scope>NUCLEOTIDE SEQUENCE [LARGE SCALE GENOMIC DNA]</scope>
    <source>
        <strain evidence="4 5">ZF1</strain>
        <plasmid evidence="5">pzf1-cfr</plasmid>
    </source>
</reference>
<keyword evidence="4" id="KW-0614">Plasmid</keyword>
<evidence type="ECO:0000256" key="1">
    <source>
        <dbReference type="ARBA" id="ARBA00006135"/>
    </source>
</evidence>
<organism evidence="4 5">
    <name type="scientific">Proteus terrae subsp. cibarius</name>
    <dbReference type="NCBI Taxonomy" id="626774"/>
    <lineage>
        <taxon>Bacteria</taxon>
        <taxon>Pseudomonadati</taxon>
        <taxon>Pseudomonadota</taxon>
        <taxon>Gammaproteobacteria</taxon>
        <taxon>Enterobacterales</taxon>
        <taxon>Morganellaceae</taxon>
        <taxon>Proteus</taxon>
    </lineage>
</organism>